<name>A0A822XM99_NELNU</name>
<evidence type="ECO:0000313" key="1">
    <source>
        <dbReference type="EMBL" id="DAD21480.1"/>
    </source>
</evidence>
<evidence type="ECO:0000313" key="2">
    <source>
        <dbReference type="Proteomes" id="UP000607653"/>
    </source>
</evidence>
<comment type="caution">
    <text evidence="1">The sequence shown here is derived from an EMBL/GenBank/DDBJ whole genome shotgun (WGS) entry which is preliminary data.</text>
</comment>
<keyword evidence="2" id="KW-1185">Reference proteome</keyword>
<sequence>MFVLFRMSQCERQSDANTFQKVSCKSLGLIKGRRFQYHSIRI</sequence>
<protein>
    <submittedName>
        <fullName evidence="1">Uncharacterized protein</fullName>
    </submittedName>
</protein>
<dbReference type="AlphaFoldDB" id="A0A822XM99"/>
<gene>
    <name evidence="1" type="ORF">HUJ06_022943</name>
</gene>
<dbReference type="Proteomes" id="UP000607653">
    <property type="component" value="Unassembled WGS sequence"/>
</dbReference>
<proteinExistence type="predicted"/>
<dbReference type="EMBL" id="DUZY01000001">
    <property type="protein sequence ID" value="DAD21480.1"/>
    <property type="molecule type" value="Genomic_DNA"/>
</dbReference>
<accession>A0A822XM99</accession>
<reference evidence="1 2" key="1">
    <citation type="journal article" date="2020" name="Mol. Biol. Evol.">
        <title>Distinct Expression and Methylation Patterns for Genes with Different Fates following a Single Whole-Genome Duplication in Flowering Plants.</title>
        <authorList>
            <person name="Shi T."/>
            <person name="Rahmani R.S."/>
            <person name="Gugger P.F."/>
            <person name="Wang M."/>
            <person name="Li H."/>
            <person name="Zhang Y."/>
            <person name="Li Z."/>
            <person name="Wang Q."/>
            <person name="Van de Peer Y."/>
            <person name="Marchal K."/>
            <person name="Chen J."/>
        </authorList>
    </citation>
    <scope>NUCLEOTIDE SEQUENCE [LARGE SCALE GENOMIC DNA]</scope>
    <source>
        <tissue evidence="1">Leaf</tissue>
    </source>
</reference>
<organism evidence="1 2">
    <name type="scientific">Nelumbo nucifera</name>
    <name type="common">Sacred lotus</name>
    <dbReference type="NCBI Taxonomy" id="4432"/>
    <lineage>
        <taxon>Eukaryota</taxon>
        <taxon>Viridiplantae</taxon>
        <taxon>Streptophyta</taxon>
        <taxon>Embryophyta</taxon>
        <taxon>Tracheophyta</taxon>
        <taxon>Spermatophyta</taxon>
        <taxon>Magnoliopsida</taxon>
        <taxon>Proteales</taxon>
        <taxon>Nelumbonaceae</taxon>
        <taxon>Nelumbo</taxon>
    </lineage>
</organism>